<dbReference type="FunCoup" id="A0A316YXZ7">
    <property type="interactions" value="294"/>
</dbReference>
<dbReference type="STRING" id="215250.A0A316YXZ7"/>
<dbReference type="PROSITE" id="PS51420">
    <property type="entry name" value="RHO"/>
    <property type="match status" value="1"/>
</dbReference>
<organism evidence="6 7">
    <name type="scientific">Acaromyces ingoldii</name>
    <dbReference type="NCBI Taxonomy" id="215250"/>
    <lineage>
        <taxon>Eukaryota</taxon>
        <taxon>Fungi</taxon>
        <taxon>Dikarya</taxon>
        <taxon>Basidiomycota</taxon>
        <taxon>Ustilaginomycotina</taxon>
        <taxon>Exobasidiomycetes</taxon>
        <taxon>Exobasidiales</taxon>
        <taxon>Cryptobasidiaceae</taxon>
        <taxon>Acaromyces</taxon>
    </lineage>
</organism>
<dbReference type="InterPro" id="IPR003578">
    <property type="entry name" value="Small_GTPase_Rho"/>
</dbReference>
<dbReference type="InterPro" id="IPR005225">
    <property type="entry name" value="Small_GTP-bd"/>
</dbReference>
<dbReference type="PROSITE" id="PS51419">
    <property type="entry name" value="RAB"/>
    <property type="match status" value="1"/>
</dbReference>
<dbReference type="PANTHER" id="PTHR24072">
    <property type="entry name" value="RHO FAMILY GTPASE"/>
    <property type="match status" value="1"/>
</dbReference>
<proteinExistence type="inferred from homology"/>
<dbReference type="GO" id="GO:0007264">
    <property type="term" value="P:small GTPase-mediated signal transduction"/>
    <property type="evidence" value="ECO:0007669"/>
    <property type="project" value="InterPro"/>
</dbReference>
<dbReference type="InParanoid" id="A0A316YXZ7"/>
<dbReference type="PROSITE" id="PS51421">
    <property type="entry name" value="RAS"/>
    <property type="match status" value="1"/>
</dbReference>
<feature type="region of interest" description="Disordered" evidence="5">
    <location>
        <begin position="1"/>
        <end position="33"/>
    </location>
</feature>
<evidence type="ECO:0000313" key="7">
    <source>
        <dbReference type="Proteomes" id="UP000245768"/>
    </source>
</evidence>
<keyword evidence="3" id="KW-0547">Nucleotide-binding</keyword>
<accession>A0A316YXZ7</accession>
<evidence type="ECO:0000256" key="5">
    <source>
        <dbReference type="SAM" id="MobiDB-lite"/>
    </source>
</evidence>
<name>A0A316YXZ7_9BASI</name>
<dbReference type="CDD" id="cd04132">
    <property type="entry name" value="Rho4_like"/>
    <property type="match status" value="1"/>
</dbReference>
<dbReference type="GO" id="GO:0003924">
    <property type="term" value="F:GTPase activity"/>
    <property type="evidence" value="ECO:0007669"/>
    <property type="project" value="InterPro"/>
</dbReference>
<keyword evidence="4" id="KW-0342">GTP-binding</keyword>
<dbReference type="GeneID" id="37045090"/>
<comment type="similarity">
    <text evidence="1">Belongs to the small GTPase superfamily. Rho family.</text>
</comment>
<keyword evidence="2" id="KW-0488">Methylation</keyword>
<dbReference type="InterPro" id="IPR001806">
    <property type="entry name" value="Small_GTPase"/>
</dbReference>
<dbReference type="SMART" id="SM00174">
    <property type="entry name" value="RHO"/>
    <property type="match status" value="1"/>
</dbReference>
<evidence type="ECO:0000313" key="6">
    <source>
        <dbReference type="EMBL" id="PWN92695.1"/>
    </source>
</evidence>
<dbReference type="GO" id="GO:0005525">
    <property type="term" value="F:GTP binding"/>
    <property type="evidence" value="ECO:0007669"/>
    <property type="project" value="UniProtKB-KW"/>
</dbReference>
<dbReference type="FunFam" id="3.40.50.300:FF:001179">
    <property type="entry name" value="Rho family GTPase"/>
    <property type="match status" value="1"/>
</dbReference>
<evidence type="ECO:0000256" key="3">
    <source>
        <dbReference type="ARBA" id="ARBA00022741"/>
    </source>
</evidence>
<dbReference type="InterPro" id="IPR027417">
    <property type="entry name" value="P-loop_NTPase"/>
</dbReference>
<dbReference type="SMART" id="SM00173">
    <property type="entry name" value="RAS"/>
    <property type="match status" value="1"/>
</dbReference>
<dbReference type="OrthoDB" id="8830751at2759"/>
<evidence type="ECO:0000256" key="4">
    <source>
        <dbReference type="ARBA" id="ARBA00023134"/>
    </source>
</evidence>
<dbReference type="NCBIfam" id="TIGR00231">
    <property type="entry name" value="small_GTP"/>
    <property type="match status" value="1"/>
</dbReference>
<dbReference type="SMART" id="SM00175">
    <property type="entry name" value="RAB"/>
    <property type="match status" value="1"/>
</dbReference>
<protein>
    <submittedName>
        <fullName evidence="6">Putative RHO1-GTP-binding protein of the rho subfamily of ras-like protein</fullName>
    </submittedName>
</protein>
<reference evidence="6 7" key="1">
    <citation type="journal article" date="2018" name="Mol. Biol. Evol.">
        <title>Broad Genomic Sampling Reveals a Smut Pathogenic Ancestry of the Fungal Clade Ustilaginomycotina.</title>
        <authorList>
            <person name="Kijpornyongpan T."/>
            <person name="Mondo S.J."/>
            <person name="Barry K."/>
            <person name="Sandor L."/>
            <person name="Lee J."/>
            <person name="Lipzen A."/>
            <person name="Pangilinan J."/>
            <person name="LaButti K."/>
            <person name="Hainaut M."/>
            <person name="Henrissat B."/>
            <person name="Grigoriev I.V."/>
            <person name="Spatafora J.W."/>
            <person name="Aime M.C."/>
        </authorList>
    </citation>
    <scope>NUCLEOTIDE SEQUENCE [LARGE SCALE GENOMIC DNA]</scope>
    <source>
        <strain evidence="6 7">MCA 4198</strain>
    </source>
</reference>
<gene>
    <name evidence="6" type="ORF">FA10DRAFT_273583</name>
</gene>
<dbReference type="PRINTS" id="PR00449">
    <property type="entry name" value="RASTRNSFRMNG"/>
</dbReference>
<keyword evidence="7" id="KW-1185">Reference proteome</keyword>
<dbReference type="SMART" id="SM00176">
    <property type="entry name" value="RAN"/>
    <property type="match status" value="1"/>
</dbReference>
<evidence type="ECO:0000256" key="1">
    <source>
        <dbReference type="ARBA" id="ARBA00010142"/>
    </source>
</evidence>
<evidence type="ECO:0000256" key="2">
    <source>
        <dbReference type="ARBA" id="ARBA00022481"/>
    </source>
</evidence>
<dbReference type="SUPFAM" id="SSF52540">
    <property type="entry name" value="P-loop containing nucleoside triphosphate hydrolases"/>
    <property type="match status" value="1"/>
</dbReference>
<dbReference type="RefSeq" id="XP_025379893.1">
    <property type="nucleotide sequence ID" value="XM_025523174.1"/>
</dbReference>
<dbReference type="EMBL" id="KZ819634">
    <property type="protein sequence ID" value="PWN92695.1"/>
    <property type="molecule type" value="Genomic_DNA"/>
</dbReference>
<dbReference type="Pfam" id="PF00071">
    <property type="entry name" value="Ras"/>
    <property type="match status" value="1"/>
</dbReference>
<dbReference type="AlphaFoldDB" id="A0A316YXZ7"/>
<sequence length="233" mass="25457">MNGGGHATSSSLDSAGVPPGQGPSTSSSYPAVPGRPQIDAKKKLVVVGDGGCGKTALLITYAENRFPERYIPTVFENYVPLVRFEGKLIELALWDTAGQEEYDRLRPLSYPETDIILIGFAVDYPVSLANVQDKWYPEINHFCEGVPILLVGLKTDLRSDAHALSMLRAQGTQPITPEQGRAVAKEIGAAHYVECSAKERTGVQEVFDTALREACRKKWNKRRVVGGKKCLVL</sequence>
<dbReference type="Proteomes" id="UP000245768">
    <property type="component" value="Unassembled WGS sequence"/>
</dbReference>
<dbReference type="Gene3D" id="3.40.50.300">
    <property type="entry name" value="P-loop containing nucleotide triphosphate hydrolases"/>
    <property type="match status" value="1"/>
</dbReference>